<evidence type="ECO:0000313" key="4">
    <source>
        <dbReference type="Proteomes" id="UP001302812"/>
    </source>
</evidence>
<gene>
    <name evidence="3" type="ORF">N656DRAFT_765986</name>
</gene>
<proteinExistence type="predicted"/>
<dbReference type="GeneID" id="89937571"/>
<name>A0AAN6TJJ8_9PEZI</name>
<evidence type="ECO:0000256" key="1">
    <source>
        <dbReference type="SAM" id="MobiDB-lite"/>
    </source>
</evidence>
<evidence type="ECO:0000313" key="3">
    <source>
        <dbReference type="EMBL" id="KAK4115667.1"/>
    </source>
</evidence>
<reference evidence="3" key="2">
    <citation type="submission" date="2023-05" db="EMBL/GenBank/DDBJ databases">
        <authorList>
            <consortium name="Lawrence Berkeley National Laboratory"/>
            <person name="Steindorff A."/>
            <person name="Hensen N."/>
            <person name="Bonometti L."/>
            <person name="Westerberg I."/>
            <person name="Brannstrom I.O."/>
            <person name="Guillou S."/>
            <person name="Cros-Aarteil S."/>
            <person name="Calhoun S."/>
            <person name="Haridas S."/>
            <person name="Kuo A."/>
            <person name="Mondo S."/>
            <person name="Pangilinan J."/>
            <person name="Riley R."/>
            <person name="Labutti K."/>
            <person name="Andreopoulos B."/>
            <person name="Lipzen A."/>
            <person name="Chen C."/>
            <person name="Yanf M."/>
            <person name="Daum C."/>
            <person name="Ng V."/>
            <person name="Clum A."/>
            <person name="Ohm R."/>
            <person name="Martin F."/>
            <person name="Silar P."/>
            <person name="Natvig D."/>
            <person name="Lalanne C."/>
            <person name="Gautier V."/>
            <person name="Ament-Velasquez S.L."/>
            <person name="Kruys A."/>
            <person name="Hutchinson M.I."/>
            <person name="Powell A.J."/>
            <person name="Barry K."/>
            <person name="Miller A.N."/>
            <person name="Grigoriev I.V."/>
            <person name="Debuchy R."/>
            <person name="Gladieux P."/>
            <person name="Thoren M.H."/>
            <person name="Johannesson H."/>
        </authorList>
    </citation>
    <scope>NUCLEOTIDE SEQUENCE</scope>
    <source>
        <strain evidence="3">CBS 508.74</strain>
    </source>
</reference>
<accession>A0AAN6TJJ8</accession>
<dbReference type="EMBL" id="MU853334">
    <property type="protein sequence ID" value="KAK4115667.1"/>
    <property type="molecule type" value="Genomic_DNA"/>
</dbReference>
<dbReference type="Proteomes" id="UP001302812">
    <property type="component" value="Unassembled WGS sequence"/>
</dbReference>
<comment type="caution">
    <text evidence="3">The sequence shown here is derived from an EMBL/GenBank/DDBJ whole genome shotgun (WGS) entry which is preliminary data.</text>
</comment>
<protein>
    <recommendedName>
        <fullName evidence="2">Myb-like DNA-binding domain-containing protein</fullName>
    </recommendedName>
</protein>
<dbReference type="AlphaFoldDB" id="A0AAN6TJJ8"/>
<dbReference type="InterPro" id="IPR054505">
    <property type="entry name" value="Myb_DNA-bind_8"/>
</dbReference>
<feature type="domain" description="Myb-like DNA-binding" evidence="2">
    <location>
        <begin position="24"/>
        <end position="67"/>
    </location>
</feature>
<reference evidence="3" key="1">
    <citation type="journal article" date="2023" name="Mol. Phylogenet. Evol.">
        <title>Genome-scale phylogeny and comparative genomics of the fungal order Sordariales.</title>
        <authorList>
            <person name="Hensen N."/>
            <person name="Bonometti L."/>
            <person name="Westerberg I."/>
            <person name="Brannstrom I.O."/>
            <person name="Guillou S."/>
            <person name="Cros-Aarteil S."/>
            <person name="Calhoun S."/>
            <person name="Haridas S."/>
            <person name="Kuo A."/>
            <person name="Mondo S."/>
            <person name="Pangilinan J."/>
            <person name="Riley R."/>
            <person name="LaButti K."/>
            <person name="Andreopoulos B."/>
            <person name="Lipzen A."/>
            <person name="Chen C."/>
            <person name="Yan M."/>
            <person name="Daum C."/>
            <person name="Ng V."/>
            <person name="Clum A."/>
            <person name="Steindorff A."/>
            <person name="Ohm R.A."/>
            <person name="Martin F."/>
            <person name="Silar P."/>
            <person name="Natvig D.O."/>
            <person name="Lalanne C."/>
            <person name="Gautier V."/>
            <person name="Ament-Velasquez S.L."/>
            <person name="Kruys A."/>
            <person name="Hutchinson M.I."/>
            <person name="Powell A.J."/>
            <person name="Barry K."/>
            <person name="Miller A.N."/>
            <person name="Grigoriev I.V."/>
            <person name="Debuchy R."/>
            <person name="Gladieux P."/>
            <person name="Hiltunen Thoren M."/>
            <person name="Johannesson H."/>
        </authorList>
    </citation>
    <scope>NUCLEOTIDE SEQUENCE</scope>
    <source>
        <strain evidence="3">CBS 508.74</strain>
    </source>
</reference>
<dbReference type="RefSeq" id="XP_064673237.1">
    <property type="nucleotide sequence ID" value="XM_064813446.1"/>
</dbReference>
<feature type="compositionally biased region" description="Low complexity" evidence="1">
    <location>
        <begin position="118"/>
        <end position="128"/>
    </location>
</feature>
<dbReference type="Pfam" id="PF22980">
    <property type="entry name" value="Myb_DNA-bind_8"/>
    <property type="match status" value="1"/>
</dbReference>
<organism evidence="3 4">
    <name type="scientific">Canariomyces notabilis</name>
    <dbReference type="NCBI Taxonomy" id="2074819"/>
    <lineage>
        <taxon>Eukaryota</taxon>
        <taxon>Fungi</taxon>
        <taxon>Dikarya</taxon>
        <taxon>Ascomycota</taxon>
        <taxon>Pezizomycotina</taxon>
        <taxon>Sordariomycetes</taxon>
        <taxon>Sordariomycetidae</taxon>
        <taxon>Sordariales</taxon>
        <taxon>Chaetomiaceae</taxon>
        <taxon>Canariomyces</taxon>
    </lineage>
</organism>
<keyword evidence="4" id="KW-1185">Reference proteome</keyword>
<evidence type="ECO:0000259" key="2">
    <source>
        <dbReference type="Pfam" id="PF22980"/>
    </source>
</evidence>
<sequence length="423" mass="46726">MPPKMTVASDAGERKQPTPQEAYLFYTILKYMTSKPVVDWHAVAADNNFKNAETAKVRFGQIRKKLGMESWSATGNGTKSKDVKDEDHDDANPGDVSPVDDLGAAMPSTPTVGRPKKAAASSSAPTAGTGAGVKKKRASGTRRATNGGGRGRKPKSEAIIKAEDEEDDDINNDMKVDSPVDRKNGNGMGMFKLDSPVDHKNENGMGMFIKSEFMPSEPTAHQSFEPPVTVTHPNPEFIDFPVQLPALVLERRAIMLKVHGIWDVSPVEPQIHTQWLARLPAHIQSQFYVQAEKYHARIMDIDEERDYDDAFIKQQLLKELYGPPTLTKPEATTTAAGAGNMNGGYGGASIFGGNNSMRAGNGNYGMVGHENQPQRRVDLNSIPPHPDYMERLQREQEAREKEIRELDVRTIFGKDLNFDGWHE</sequence>
<feature type="region of interest" description="Disordered" evidence="1">
    <location>
        <begin position="70"/>
        <end position="164"/>
    </location>
</feature>